<dbReference type="EMBL" id="CAMAPE010000030">
    <property type="protein sequence ID" value="CAH9093037.1"/>
    <property type="molecule type" value="Genomic_DNA"/>
</dbReference>
<keyword evidence="3" id="KW-1185">Reference proteome</keyword>
<evidence type="ECO:0000313" key="2">
    <source>
        <dbReference type="EMBL" id="CAH9093037.1"/>
    </source>
</evidence>
<gene>
    <name evidence="2" type="ORF">CEURO_LOCUS12190</name>
</gene>
<reference evidence="2" key="1">
    <citation type="submission" date="2022-07" db="EMBL/GenBank/DDBJ databases">
        <authorList>
            <person name="Macas J."/>
            <person name="Novak P."/>
            <person name="Neumann P."/>
        </authorList>
    </citation>
    <scope>NUCLEOTIDE SEQUENCE</scope>
</reference>
<protein>
    <submittedName>
        <fullName evidence="2">Uncharacterized protein</fullName>
    </submittedName>
</protein>
<proteinExistence type="predicted"/>
<accession>A0A9P0ZBH7</accession>
<name>A0A9P0ZBH7_CUSEU</name>
<feature type="non-terminal residue" evidence="2">
    <location>
        <position position="100"/>
    </location>
</feature>
<dbReference type="AlphaFoldDB" id="A0A9P0ZBH7"/>
<comment type="caution">
    <text evidence="2">The sequence shown here is derived from an EMBL/GenBank/DDBJ whole genome shotgun (WGS) entry which is preliminary data.</text>
</comment>
<feature type="region of interest" description="Disordered" evidence="1">
    <location>
        <begin position="22"/>
        <end position="61"/>
    </location>
</feature>
<sequence>MSPSGSSVSQMILIGRPRIIPECGPEAQERDVVPPSNRPPMGQTPRRSDPLSARHPVGQGDFAETDSILNQIIVSSPLEVLYCNDPPKPRLGSPAHTFPY</sequence>
<evidence type="ECO:0000256" key="1">
    <source>
        <dbReference type="SAM" id="MobiDB-lite"/>
    </source>
</evidence>
<evidence type="ECO:0000313" key="3">
    <source>
        <dbReference type="Proteomes" id="UP001152484"/>
    </source>
</evidence>
<dbReference type="Proteomes" id="UP001152484">
    <property type="component" value="Unassembled WGS sequence"/>
</dbReference>
<organism evidence="2 3">
    <name type="scientific">Cuscuta europaea</name>
    <name type="common">European dodder</name>
    <dbReference type="NCBI Taxonomy" id="41803"/>
    <lineage>
        <taxon>Eukaryota</taxon>
        <taxon>Viridiplantae</taxon>
        <taxon>Streptophyta</taxon>
        <taxon>Embryophyta</taxon>
        <taxon>Tracheophyta</taxon>
        <taxon>Spermatophyta</taxon>
        <taxon>Magnoliopsida</taxon>
        <taxon>eudicotyledons</taxon>
        <taxon>Gunneridae</taxon>
        <taxon>Pentapetalae</taxon>
        <taxon>asterids</taxon>
        <taxon>lamiids</taxon>
        <taxon>Solanales</taxon>
        <taxon>Convolvulaceae</taxon>
        <taxon>Cuscuteae</taxon>
        <taxon>Cuscuta</taxon>
        <taxon>Cuscuta subgen. Cuscuta</taxon>
    </lineage>
</organism>